<organism evidence="2">
    <name type="scientific">Pontimicrobium sp. SW4</name>
    <dbReference type="NCBI Taxonomy" id="3153519"/>
    <lineage>
        <taxon>Bacteria</taxon>
        <taxon>Pseudomonadati</taxon>
        <taxon>Bacteroidota</taxon>
        <taxon>Flavobacteriia</taxon>
        <taxon>Flavobacteriales</taxon>
        <taxon>Flavobacteriaceae</taxon>
        <taxon>Pontimicrobium</taxon>
    </lineage>
</organism>
<dbReference type="InterPro" id="IPR029033">
    <property type="entry name" value="His_PPase_superfam"/>
</dbReference>
<reference evidence="2" key="1">
    <citation type="submission" date="2024-05" db="EMBL/GenBank/DDBJ databases">
        <title>Pontimicrobium maritimus sp. nov., isolated form sea water.</title>
        <authorList>
            <person name="Muhammad N."/>
            <person name="Vuong T.Q."/>
            <person name="Han H.L."/>
            <person name="Kim S.-G."/>
        </authorList>
    </citation>
    <scope>NUCLEOTIDE SEQUENCE</scope>
    <source>
        <strain evidence="2">SW4</strain>
    </source>
</reference>
<dbReference type="Pfam" id="PF00300">
    <property type="entry name" value="His_Phos_1"/>
    <property type="match status" value="1"/>
</dbReference>
<dbReference type="InterPro" id="IPR013078">
    <property type="entry name" value="His_Pase_superF_clade-1"/>
</dbReference>
<dbReference type="CDD" id="cd07067">
    <property type="entry name" value="HP_PGM_like"/>
    <property type="match status" value="1"/>
</dbReference>
<feature type="chain" id="PRO_5043335784" evidence="1">
    <location>
        <begin position="20"/>
        <end position="171"/>
    </location>
</feature>
<protein>
    <submittedName>
        <fullName evidence="2">Phosphoglycerate mutase family protein</fullName>
        <ecNumber evidence="2">5.4.-.-</ecNumber>
    </submittedName>
</protein>
<dbReference type="GO" id="GO:0016853">
    <property type="term" value="F:isomerase activity"/>
    <property type="evidence" value="ECO:0007669"/>
    <property type="project" value="UniProtKB-KW"/>
</dbReference>
<dbReference type="SUPFAM" id="SSF53254">
    <property type="entry name" value="Phosphoglycerate mutase-like"/>
    <property type="match status" value="1"/>
</dbReference>
<proteinExistence type="predicted"/>
<dbReference type="EMBL" id="CP157199">
    <property type="protein sequence ID" value="XBG60003.1"/>
    <property type="molecule type" value="Genomic_DNA"/>
</dbReference>
<keyword evidence="2" id="KW-0413">Isomerase</keyword>
<evidence type="ECO:0000313" key="2">
    <source>
        <dbReference type="EMBL" id="XBG60003.1"/>
    </source>
</evidence>
<dbReference type="AlphaFoldDB" id="A0AAU7BPF2"/>
<dbReference type="Gene3D" id="3.40.50.1240">
    <property type="entry name" value="Phosphoglycerate mutase-like"/>
    <property type="match status" value="1"/>
</dbReference>
<keyword evidence="1" id="KW-0732">Signal</keyword>
<gene>
    <name evidence="2" type="ORF">ABGB03_09020</name>
</gene>
<evidence type="ECO:0000256" key="1">
    <source>
        <dbReference type="SAM" id="SignalP"/>
    </source>
</evidence>
<name>A0AAU7BPF2_9FLAO</name>
<sequence>MKNLIILLLVAIFTLPSNAQDMPNNEEITTYYFIRHAEKNRSDKTNKDPKLKQKGVLRAAKWSLVFENITFDAVYSTDYNRTKQTAQPTAEKKGLEVTIYDPRQLFSEEFANNTKGKTVLIVGHSNTTPAFVNAVLGTKKYNDMDDNNNANLYIVTISPSGEKSDTLLVID</sequence>
<feature type="signal peptide" evidence="1">
    <location>
        <begin position="1"/>
        <end position="19"/>
    </location>
</feature>
<dbReference type="EC" id="5.4.-.-" evidence="2"/>
<accession>A0AAU7BPF2</accession>
<dbReference type="RefSeq" id="WP_347922084.1">
    <property type="nucleotide sequence ID" value="NZ_CP157199.1"/>
</dbReference>